<gene>
    <name evidence="5" type="ORF">J2S05_002552</name>
</gene>
<sequence length="345" mass="37806">MIDLRSDTVTKLTDRMRQKMFEAEVGDDVYRDDPTMRKLEELAAEMLGKEEALFVTSGTQGNQIAVLVHCSLGQEIILEEGSHILRYEGGATSAFAGIQPFPIKGERGSMSALDIEAAIRGSDIHEAETGLICLENTHNRAGGTVTSPERMKEIYAVAERHHLPIHLDGARLMNAAVALKRPMTDFTQYVTTVQICLSKGLGAPVGSIIAGSSEFITKARKWRKRLGGGLRQSGILAAPGIIALTEMMDRLEEDHEHASWLAEQVNTTPLLRVVGEVETNILMMDVSETGLTSKQFVDLLKENGILANAFAPTIVRLVTHYDVSKEAIEQTANVLKQITSEKLVK</sequence>
<keyword evidence="3" id="KW-0663">Pyridoxal phosphate</keyword>
<dbReference type="PANTHER" id="PTHR48097:SF9">
    <property type="entry name" value="L-THREONINE ALDOLASE"/>
    <property type="match status" value="1"/>
</dbReference>
<dbReference type="InterPro" id="IPR015421">
    <property type="entry name" value="PyrdxlP-dep_Trfase_major"/>
</dbReference>
<dbReference type="PANTHER" id="PTHR48097">
    <property type="entry name" value="L-THREONINE ALDOLASE-RELATED"/>
    <property type="match status" value="1"/>
</dbReference>
<proteinExistence type="inferred from homology"/>
<keyword evidence="5" id="KW-0456">Lyase</keyword>
<keyword evidence="6" id="KW-1185">Reference proteome</keyword>
<dbReference type="Gene3D" id="3.40.640.10">
    <property type="entry name" value="Type I PLP-dependent aspartate aminotransferase-like (Major domain)"/>
    <property type="match status" value="1"/>
</dbReference>
<evidence type="ECO:0000313" key="5">
    <source>
        <dbReference type="EMBL" id="MDQ0207751.1"/>
    </source>
</evidence>
<dbReference type="PIRSF" id="PIRSF017617">
    <property type="entry name" value="Thr_aldolase"/>
    <property type="match status" value="1"/>
</dbReference>
<feature type="domain" description="Aromatic amino acid beta-eliminating lyase/threonine aldolase" evidence="4">
    <location>
        <begin position="3"/>
        <end position="288"/>
    </location>
</feature>
<dbReference type="NCBIfam" id="NF041359">
    <property type="entry name" value="GntG_guanitoxin"/>
    <property type="match status" value="1"/>
</dbReference>
<evidence type="ECO:0000256" key="1">
    <source>
        <dbReference type="ARBA" id="ARBA00001933"/>
    </source>
</evidence>
<dbReference type="Gene3D" id="3.90.1150.10">
    <property type="entry name" value="Aspartate Aminotransferase, domain 1"/>
    <property type="match status" value="1"/>
</dbReference>
<reference evidence="5 6" key="1">
    <citation type="submission" date="2023-07" db="EMBL/GenBank/DDBJ databases">
        <title>Genomic Encyclopedia of Type Strains, Phase IV (KMG-IV): sequencing the most valuable type-strain genomes for metagenomic binning, comparative biology and taxonomic classification.</title>
        <authorList>
            <person name="Goeker M."/>
        </authorList>
    </citation>
    <scope>NUCLEOTIDE SEQUENCE [LARGE SCALE GENOMIC DNA]</scope>
    <source>
        <strain evidence="5 6">DSM 19154</strain>
    </source>
</reference>
<dbReference type="SUPFAM" id="SSF53383">
    <property type="entry name" value="PLP-dependent transferases"/>
    <property type="match status" value="1"/>
</dbReference>
<dbReference type="NCBIfam" id="NF007825">
    <property type="entry name" value="PRK10534.1"/>
    <property type="match status" value="1"/>
</dbReference>
<dbReference type="RefSeq" id="WP_306983275.1">
    <property type="nucleotide sequence ID" value="NZ_JAUSUA010000003.1"/>
</dbReference>
<dbReference type="CDD" id="cd06502">
    <property type="entry name" value="TA_like"/>
    <property type="match status" value="1"/>
</dbReference>
<dbReference type="Proteomes" id="UP001225034">
    <property type="component" value="Unassembled WGS sequence"/>
</dbReference>
<dbReference type="Pfam" id="PF01212">
    <property type="entry name" value="Beta_elim_lyase"/>
    <property type="match status" value="1"/>
</dbReference>
<comment type="caution">
    <text evidence="5">The sequence shown here is derived from an EMBL/GenBank/DDBJ whole genome shotgun (WGS) entry which is preliminary data.</text>
</comment>
<evidence type="ECO:0000313" key="6">
    <source>
        <dbReference type="Proteomes" id="UP001225034"/>
    </source>
</evidence>
<evidence type="ECO:0000256" key="2">
    <source>
        <dbReference type="ARBA" id="ARBA00006966"/>
    </source>
</evidence>
<name>A0ABT9YJQ3_9BACI</name>
<dbReference type="InterPro" id="IPR015422">
    <property type="entry name" value="PyrdxlP-dep_Trfase_small"/>
</dbReference>
<organism evidence="5 6">
    <name type="scientific">Alkalicoccobacillus murimartini</name>
    <dbReference type="NCBI Taxonomy" id="171685"/>
    <lineage>
        <taxon>Bacteria</taxon>
        <taxon>Bacillati</taxon>
        <taxon>Bacillota</taxon>
        <taxon>Bacilli</taxon>
        <taxon>Bacillales</taxon>
        <taxon>Bacillaceae</taxon>
        <taxon>Alkalicoccobacillus</taxon>
    </lineage>
</organism>
<dbReference type="EMBL" id="JAUSUA010000003">
    <property type="protein sequence ID" value="MDQ0207751.1"/>
    <property type="molecule type" value="Genomic_DNA"/>
</dbReference>
<dbReference type="EC" id="4.1.2.5" evidence="5"/>
<evidence type="ECO:0000256" key="3">
    <source>
        <dbReference type="ARBA" id="ARBA00022898"/>
    </source>
</evidence>
<evidence type="ECO:0000259" key="4">
    <source>
        <dbReference type="Pfam" id="PF01212"/>
    </source>
</evidence>
<dbReference type="InterPro" id="IPR015424">
    <property type="entry name" value="PyrdxlP-dep_Trfase"/>
</dbReference>
<dbReference type="InterPro" id="IPR023603">
    <property type="entry name" value="Low_specificity_L-TA-like"/>
</dbReference>
<dbReference type="InterPro" id="IPR001597">
    <property type="entry name" value="ArAA_b-elim_lyase/Thr_aldolase"/>
</dbReference>
<comment type="cofactor">
    <cofactor evidence="1">
        <name>pyridoxal 5'-phosphate</name>
        <dbReference type="ChEBI" id="CHEBI:597326"/>
    </cofactor>
</comment>
<dbReference type="GO" id="GO:0004793">
    <property type="term" value="F:threonine aldolase activity"/>
    <property type="evidence" value="ECO:0007669"/>
    <property type="project" value="UniProtKB-EC"/>
</dbReference>
<comment type="similarity">
    <text evidence="2">Belongs to the threonine aldolase family.</text>
</comment>
<accession>A0ABT9YJQ3</accession>
<protein>
    <submittedName>
        <fullName evidence="5">Threonine aldolase</fullName>
        <ecNumber evidence="5">4.1.2.5</ecNumber>
    </submittedName>
</protein>